<evidence type="ECO:0000313" key="2">
    <source>
        <dbReference type="EMBL" id="MPC42813.1"/>
    </source>
</evidence>
<organism evidence="2 3">
    <name type="scientific">Portunus trituberculatus</name>
    <name type="common">Swimming crab</name>
    <name type="synonym">Neptunus trituberculatus</name>
    <dbReference type="NCBI Taxonomy" id="210409"/>
    <lineage>
        <taxon>Eukaryota</taxon>
        <taxon>Metazoa</taxon>
        <taxon>Ecdysozoa</taxon>
        <taxon>Arthropoda</taxon>
        <taxon>Crustacea</taxon>
        <taxon>Multicrustacea</taxon>
        <taxon>Malacostraca</taxon>
        <taxon>Eumalacostraca</taxon>
        <taxon>Eucarida</taxon>
        <taxon>Decapoda</taxon>
        <taxon>Pleocyemata</taxon>
        <taxon>Brachyura</taxon>
        <taxon>Eubrachyura</taxon>
        <taxon>Portunoidea</taxon>
        <taxon>Portunidae</taxon>
        <taxon>Portuninae</taxon>
        <taxon>Portunus</taxon>
    </lineage>
</organism>
<dbReference type="Proteomes" id="UP000324222">
    <property type="component" value="Unassembled WGS sequence"/>
</dbReference>
<dbReference type="AlphaFoldDB" id="A0A5B7FCH0"/>
<feature type="compositionally biased region" description="Polar residues" evidence="1">
    <location>
        <begin position="1"/>
        <end position="14"/>
    </location>
</feature>
<feature type="region of interest" description="Disordered" evidence="1">
    <location>
        <begin position="1"/>
        <end position="129"/>
    </location>
</feature>
<feature type="compositionally biased region" description="Low complexity" evidence="1">
    <location>
        <begin position="77"/>
        <end position="101"/>
    </location>
</feature>
<keyword evidence="3" id="KW-1185">Reference proteome</keyword>
<proteinExistence type="predicted"/>
<dbReference type="EMBL" id="VSRR010005579">
    <property type="protein sequence ID" value="MPC42813.1"/>
    <property type="molecule type" value="Genomic_DNA"/>
</dbReference>
<comment type="caution">
    <text evidence="2">The sequence shown here is derived from an EMBL/GenBank/DDBJ whole genome shotgun (WGS) entry which is preliminary data.</text>
</comment>
<evidence type="ECO:0000313" key="3">
    <source>
        <dbReference type="Proteomes" id="UP000324222"/>
    </source>
</evidence>
<feature type="compositionally biased region" description="Polar residues" evidence="1">
    <location>
        <begin position="49"/>
        <end position="58"/>
    </location>
</feature>
<evidence type="ECO:0000256" key="1">
    <source>
        <dbReference type="SAM" id="MobiDB-lite"/>
    </source>
</evidence>
<name>A0A5B7FCH0_PORTR</name>
<sequence length="129" mass="13807">MPLSTTHKSISPFTRRQKSPVRPLSIVFLESPKAPRRTFSPSPAARRSPTLSNSFATESKSHSSPPSDFKPPPPPALTTESSPSSSSSSSSSSCSSRASSPSPLPARHRSKIFTPCMDITSLHDESRTA</sequence>
<reference evidence="2 3" key="1">
    <citation type="submission" date="2019-05" db="EMBL/GenBank/DDBJ databases">
        <title>Another draft genome of Portunus trituberculatus and its Hox gene families provides insights of decapod evolution.</title>
        <authorList>
            <person name="Jeong J.-H."/>
            <person name="Song I."/>
            <person name="Kim S."/>
            <person name="Choi T."/>
            <person name="Kim D."/>
            <person name="Ryu S."/>
            <person name="Kim W."/>
        </authorList>
    </citation>
    <scope>NUCLEOTIDE SEQUENCE [LARGE SCALE GENOMIC DNA]</scope>
    <source>
        <tissue evidence="2">Muscle</tissue>
    </source>
</reference>
<gene>
    <name evidence="2" type="ORF">E2C01_036443</name>
</gene>
<accession>A0A5B7FCH0</accession>
<protein>
    <submittedName>
        <fullName evidence="2">Uncharacterized protein</fullName>
    </submittedName>
</protein>